<accession>A0AA38M5R6</accession>
<dbReference type="Proteomes" id="UP001168821">
    <property type="component" value="Unassembled WGS sequence"/>
</dbReference>
<proteinExistence type="predicted"/>
<dbReference type="PROSITE" id="PS51257">
    <property type="entry name" value="PROKAR_LIPOPROTEIN"/>
    <property type="match status" value="1"/>
</dbReference>
<evidence type="ECO:0000313" key="2">
    <source>
        <dbReference type="EMBL" id="KAJ3644511.1"/>
    </source>
</evidence>
<comment type="caution">
    <text evidence="2">The sequence shown here is derived from an EMBL/GenBank/DDBJ whole genome shotgun (WGS) entry which is preliminary data.</text>
</comment>
<keyword evidence="3" id="KW-1185">Reference proteome</keyword>
<dbReference type="EMBL" id="JALNTZ010000007">
    <property type="protein sequence ID" value="KAJ3644511.1"/>
    <property type="molecule type" value="Genomic_DNA"/>
</dbReference>
<protein>
    <submittedName>
        <fullName evidence="2">Uncharacterized protein</fullName>
    </submittedName>
</protein>
<organism evidence="2 3">
    <name type="scientific">Zophobas morio</name>
    <dbReference type="NCBI Taxonomy" id="2755281"/>
    <lineage>
        <taxon>Eukaryota</taxon>
        <taxon>Metazoa</taxon>
        <taxon>Ecdysozoa</taxon>
        <taxon>Arthropoda</taxon>
        <taxon>Hexapoda</taxon>
        <taxon>Insecta</taxon>
        <taxon>Pterygota</taxon>
        <taxon>Neoptera</taxon>
        <taxon>Endopterygota</taxon>
        <taxon>Coleoptera</taxon>
        <taxon>Polyphaga</taxon>
        <taxon>Cucujiformia</taxon>
        <taxon>Tenebrionidae</taxon>
        <taxon>Zophobas</taxon>
    </lineage>
</organism>
<dbReference type="AlphaFoldDB" id="A0AA38M5R6"/>
<reference evidence="2" key="1">
    <citation type="journal article" date="2023" name="G3 (Bethesda)">
        <title>Whole genome assemblies of Zophobas morio and Tenebrio molitor.</title>
        <authorList>
            <person name="Kaur S."/>
            <person name="Stinson S.A."/>
            <person name="diCenzo G.C."/>
        </authorList>
    </citation>
    <scope>NUCLEOTIDE SEQUENCE</scope>
    <source>
        <strain evidence="2">QUZm001</strain>
    </source>
</reference>
<evidence type="ECO:0000256" key="1">
    <source>
        <dbReference type="SAM" id="MobiDB-lite"/>
    </source>
</evidence>
<evidence type="ECO:0000313" key="3">
    <source>
        <dbReference type="Proteomes" id="UP001168821"/>
    </source>
</evidence>
<sequence length="425" mass="47793">MRHQQIGEIHLVATATASCGQAYPANKSLSVFLFRQTRHMSHGRNDTDGAGRTQEPQETVRKSMTTSGLAANGFLKQNDFLRESKLSIIAQVFRKARFPRRARRRRAAPGAVKPVLLCRPRTGPGGTRARHRRLTEVRFFEQSECGARNENRDLGARELAGTISKIKFRFGRFSYIKARVCTTRQSQHSFERCTMWCQFSALALLCAASYVCGADVKDKRQVGSIALQKDDHQAAETGFGGPAAVHSGSKYFQYAHVPAKDHYEHGHKRGNEHHFIERHEKAHPHAGEFKTKVRWGDKHGGYGEHYWDYNHAGHGGDGGGEESQQKEEYVAYEESQQKPNYLPRGKRQPSLAGDVEFINGKAKSLVLSGLTGKHGGNYKSERDYERGKREHGKLNGEDLVYDQKLGLIVDQKSGIAYELKPIVEY</sequence>
<feature type="region of interest" description="Disordered" evidence="1">
    <location>
        <begin position="313"/>
        <end position="347"/>
    </location>
</feature>
<name>A0AA38M5R6_9CUCU</name>
<gene>
    <name evidence="2" type="ORF">Zmor_022236</name>
</gene>